<dbReference type="Gene3D" id="6.10.340.10">
    <property type="match status" value="1"/>
</dbReference>
<dbReference type="Proteomes" id="UP000562254">
    <property type="component" value="Unassembled WGS sequence"/>
</dbReference>
<name>A0A840XS80_9PROT</name>
<feature type="domain" description="HAMP" evidence="6">
    <location>
        <begin position="340"/>
        <end position="393"/>
    </location>
</feature>
<feature type="transmembrane region" description="Helical" evidence="4">
    <location>
        <begin position="21"/>
        <end position="43"/>
    </location>
</feature>
<keyword evidence="4" id="KW-0812">Transmembrane</keyword>
<evidence type="ECO:0000256" key="4">
    <source>
        <dbReference type="SAM" id="Phobius"/>
    </source>
</evidence>
<dbReference type="InterPro" id="IPR003660">
    <property type="entry name" value="HAMP_dom"/>
</dbReference>
<dbReference type="PANTHER" id="PTHR32089:SF112">
    <property type="entry name" value="LYSOZYME-LIKE PROTEIN-RELATED"/>
    <property type="match status" value="1"/>
</dbReference>
<dbReference type="GO" id="GO:0004888">
    <property type="term" value="F:transmembrane signaling receptor activity"/>
    <property type="evidence" value="ECO:0007669"/>
    <property type="project" value="InterPro"/>
</dbReference>
<proteinExistence type="inferred from homology"/>
<dbReference type="PROSITE" id="PS50885">
    <property type="entry name" value="HAMP"/>
    <property type="match status" value="1"/>
</dbReference>
<evidence type="ECO:0000259" key="6">
    <source>
        <dbReference type="PROSITE" id="PS50885"/>
    </source>
</evidence>
<dbReference type="GO" id="GO:0016020">
    <property type="term" value="C:membrane"/>
    <property type="evidence" value="ECO:0007669"/>
    <property type="project" value="InterPro"/>
</dbReference>
<dbReference type="SMART" id="SM00304">
    <property type="entry name" value="HAMP"/>
    <property type="match status" value="2"/>
</dbReference>
<feature type="transmembrane region" description="Helical" evidence="4">
    <location>
        <begin position="320"/>
        <end position="339"/>
    </location>
</feature>
<protein>
    <submittedName>
        <fullName evidence="7">Methyl-accepting chemotaxis protein</fullName>
    </submittedName>
</protein>
<reference evidence="7 8" key="1">
    <citation type="submission" date="2020-08" db="EMBL/GenBank/DDBJ databases">
        <title>Genomic Encyclopedia of Type Strains, Phase IV (KMG-IV): sequencing the most valuable type-strain genomes for metagenomic binning, comparative biology and taxonomic classification.</title>
        <authorList>
            <person name="Goeker M."/>
        </authorList>
    </citation>
    <scope>NUCLEOTIDE SEQUENCE [LARGE SCALE GENOMIC DNA]</scope>
    <source>
        <strain evidence="7 8">DSM 25895</strain>
    </source>
</reference>
<keyword evidence="4" id="KW-0472">Membrane</keyword>
<keyword evidence="8" id="KW-1185">Reference proteome</keyword>
<dbReference type="PANTHER" id="PTHR32089">
    <property type="entry name" value="METHYL-ACCEPTING CHEMOTAXIS PROTEIN MCPB"/>
    <property type="match status" value="1"/>
</dbReference>
<gene>
    <name evidence="7" type="ORF">FHS88_003675</name>
</gene>
<dbReference type="Pfam" id="PF00672">
    <property type="entry name" value="HAMP"/>
    <property type="match status" value="1"/>
</dbReference>
<dbReference type="InterPro" id="IPR004090">
    <property type="entry name" value="Chemotax_Me-accpt_rcpt"/>
</dbReference>
<accession>A0A840XS80</accession>
<evidence type="ECO:0000256" key="1">
    <source>
        <dbReference type="ARBA" id="ARBA00023224"/>
    </source>
</evidence>
<dbReference type="SUPFAM" id="SSF58104">
    <property type="entry name" value="Methyl-accepting chemotaxis protein (MCP) signaling domain"/>
    <property type="match status" value="1"/>
</dbReference>
<evidence type="ECO:0000256" key="3">
    <source>
        <dbReference type="PROSITE-ProRule" id="PRU00284"/>
    </source>
</evidence>
<dbReference type="EMBL" id="JACIJE010000013">
    <property type="protein sequence ID" value="MBB5691518.1"/>
    <property type="molecule type" value="Genomic_DNA"/>
</dbReference>
<dbReference type="CDD" id="cd06225">
    <property type="entry name" value="HAMP"/>
    <property type="match status" value="1"/>
</dbReference>
<evidence type="ECO:0000313" key="7">
    <source>
        <dbReference type="EMBL" id="MBB5691518.1"/>
    </source>
</evidence>
<dbReference type="PROSITE" id="PS50111">
    <property type="entry name" value="CHEMOTAXIS_TRANSDUC_2"/>
    <property type="match status" value="1"/>
</dbReference>
<dbReference type="GO" id="GO:0006935">
    <property type="term" value="P:chemotaxis"/>
    <property type="evidence" value="ECO:0007669"/>
    <property type="project" value="InterPro"/>
</dbReference>
<dbReference type="RefSeq" id="WP_246420250.1">
    <property type="nucleotide sequence ID" value="NZ_JAAEDJ010000058.1"/>
</dbReference>
<dbReference type="InterPro" id="IPR004089">
    <property type="entry name" value="MCPsignal_dom"/>
</dbReference>
<dbReference type="PRINTS" id="PR00260">
    <property type="entry name" value="CHEMTRNSDUCR"/>
</dbReference>
<evidence type="ECO:0000313" key="8">
    <source>
        <dbReference type="Proteomes" id="UP000562254"/>
    </source>
</evidence>
<dbReference type="Gene3D" id="1.10.287.950">
    <property type="entry name" value="Methyl-accepting chemotaxis protein"/>
    <property type="match status" value="1"/>
</dbReference>
<feature type="domain" description="Methyl-accepting transducer" evidence="5">
    <location>
        <begin position="527"/>
        <end position="749"/>
    </location>
</feature>
<comment type="caution">
    <text evidence="7">The sequence shown here is derived from an EMBL/GenBank/DDBJ whole genome shotgun (WGS) entry which is preliminary data.</text>
</comment>
<keyword evidence="1 3" id="KW-0807">Transducer</keyword>
<evidence type="ECO:0000259" key="5">
    <source>
        <dbReference type="PROSITE" id="PS50111"/>
    </source>
</evidence>
<comment type="similarity">
    <text evidence="2">Belongs to the methyl-accepting chemotaxis (MCP) protein family.</text>
</comment>
<keyword evidence="4" id="KW-1133">Transmembrane helix</keyword>
<sequence length="783" mass="81402">MRRPDLHEAPMRAFQNLSVGLKLATAGLLTLLMLGGIIGTVVLTGEELSATVARQERLSEASRLLTQATSAASGAPFRERMVLGANTAQEVEAAREGAAAALAATVRDTRRAAEIAGDPAAAAALARVAEDAEAYGTAIAAQAQERLAVLRARDEVFFARTAEYDQSFESANATIEFDLSGELREDVRARFTTFHQGVNDMRASTLRYLATGDAAQAQRARRAAAQARVHMRGAISAIGGNARAKEELERIGRLAEQAAEGAFAAIDTGLALARMTEEQARPARERMLEAVAAANARLHELNAAAGDAVSSALTGQTRTVLGTAAAIALVLLLAAVVLSRSIGAPLGRMATTITAIARGDAGVTVSDRGRRDEIGRIAEAVEELRSTVGEAFRRGQIIEQIPIGVMIADPKDGFRISYANAFSMDLVRQIEDHMPVKAGEVMGQSIDMFHRNPGRIRAMLADPANLPHKARVRMGPETLDLTVTAVRDASGAYAGALLAWHRVTEQARLADTFEADIGAVVNSVASAATQLQEAAQSLTEAAAGAGREALAVSEAGMQANADVQAVAAAAEEMAASVEEITRRVAEAAEVARQAVAEAKATDATVRGLAEAASRIGDVVRLIGEIAGQTNLLALNATIEAARAGEAGKGFAVVASEVKNLAGQTAKATEEIGRQIAEMQGVTTQAVDAIRAIGTTVDRTSDIATAIAAAVEEQGATTREIARSAAQVAQATETVARRIEGIRSAAEATGGSAGAVLQASGVLSGDSATLRERAEGFLRAIRAA</sequence>
<organism evidence="7 8">
    <name type="scientific">Neoroseomonas alkaliterrae</name>
    <dbReference type="NCBI Taxonomy" id="1452450"/>
    <lineage>
        <taxon>Bacteria</taxon>
        <taxon>Pseudomonadati</taxon>
        <taxon>Pseudomonadota</taxon>
        <taxon>Alphaproteobacteria</taxon>
        <taxon>Acetobacterales</taxon>
        <taxon>Acetobacteraceae</taxon>
        <taxon>Neoroseomonas</taxon>
    </lineage>
</organism>
<dbReference type="SMART" id="SM00283">
    <property type="entry name" value="MA"/>
    <property type="match status" value="1"/>
</dbReference>
<dbReference type="AlphaFoldDB" id="A0A840XS80"/>
<dbReference type="Gene3D" id="3.30.450.20">
    <property type="entry name" value="PAS domain"/>
    <property type="match status" value="1"/>
</dbReference>
<evidence type="ECO:0000256" key="2">
    <source>
        <dbReference type="ARBA" id="ARBA00029447"/>
    </source>
</evidence>
<dbReference type="Pfam" id="PF00015">
    <property type="entry name" value="MCPsignal"/>
    <property type="match status" value="1"/>
</dbReference>
<dbReference type="GO" id="GO:0007165">
    <property type="term" value="P:signal transduction"/>
    <property type="evidence" value="ECO:0007669"/>
    <property type="project" value="UniProtKB-KW"/>
</dbReference>